<feature type="compositionally biased region" description="Pro residues" evidence="1">
    <location>
        <begin position="44"/>
        <end position="93"/>
    </location>
</feature>
<dbReference type="Proteomes" id="UP000230776">
    <property type="component" value="Unassembled WGS sequence"/>
</dbReference>
<protein>
    <submittedName>
        <fullName evidence="3">Uncharacterized protein</fullName>
    </submittedName>
</protein>
<keyword evidence="2" id="KW-0472">Membrane</keyword>
<accession>A0A2H0VH56</accession>
<reference evidence="4" key="1">
    <citation type="submission" date="2017-09" db="EMBL/GenBank/DDBJ databases">
        <title>Depth-based differentiation of microbial function through sediment-hosted aquifers and enrichment of novel symbionts in the deep terrestrial subsurface.</title>
        <authorList>
            <person name="Probst A.J."/>
            <person name="Ladd B."/>
            <person name="Jarett J.K."/>
            <person name="Geller-Mcgrath D.E."/>
            <person name="Sieber C.M.K."/>
            <person name="Emerson J.B."/>
            <person name="Anantharaman K."/>
            <person name="Thomas B.C."/>
            <person name="Malmstrom R."/>
            <person name="Stieglmeier M."/>
            <person name="Klingl A."/>
            <person name="Woyke T."/>
            <person name="Ryan C.M."/>
            <person name="Banfield J.F."/>
        </authorList>
    </citation>
    <scope>NUCLEOTIDE SEQUENCE [LARGE SCALE GENOMIC DNA]</scope>
</reference>
<evidence type="ECO:0000313" key="4">
    <source>
        <dbReference type="Proteomes" id="UP000230776"/>
    </source>
</evidence>
<keyword evidence="2" id="KW-0812">Transmembrane</keyword>
<feature type="region of interest" description="Disordered" evidence="1">
    <location>
        <begin position="1"/>
        <end position="147"/>
    </location>
</feature>
<comment type="caution">
    <text evidence="3">The sequence shown here is derived from an EMBL/GenBank/DDBJ whole genome shotgun (WGS) entry which is preliminary data.</text>
</comment>
<evidence type="ECO:0000256" key="2">
    <source>
        <dbReference type="SAM" id="Phobius"/>
    </source>
</evidence>
<feature type="compositionally biased region" description="Polar residues" evidence="1">
    <location>
        <begin position="1"/>
        <end position="32"/>
    </location>
</feature>
<gene>
    <name evidence="3" type="ORF">COT88_01775</name>
</gene>
<dbReference type="AlphaFoldDB" id="A0A2H0VH56"/>
<organism evidence="3 4">
    <name type="scientific">Candidatus Colwellbacteria bacterium CG10_big_fil_rev_8_21_14_0_10_41_28</name>
    <dbReference type="NCBI Taxonomy" id="1974539"/>
    <lineage>
        <taxon>Bacteria</taxon>
        <taxon>Candidatus Colwelliibacteriota</taxon>
    </lineage>
</organism>
<sequence>MNGTNNQPGVGSPNPNMGNQQDPQQNKVNPMSPNFMGAQDSSVPFPPAGATPPANPGGVMPPTPPMPPAPQAPPVSPSPVPPPPLAPSVPTPPSSLGGAVPPPPSRDVGVRTMDSDQSSIKQTGGLTAQPKTINTGQPATDMPMAETSVTDDGKKKALLLGLGVVILLAIAGAVAYFYVLPNFFSEAPQEDIFAQSGDTFVDDQVPEDPTGVTSPAGLLPPGSTSPANASYESYFNTVAEAESVSVDAVSVGSIKTAVSGISGSAGTISEFYLANSDGEMVTAQEFIAAVLPNFDASKLEESFTGYVYHAATSDWPGYVFKLASDVSDKGSTKTSISADFEASADVENLYTEDIVGPEGTAFANSITVSTGETARYLLFNETTGVSFVYGWSGNYLVLGTHFDGFKSVLNQLAEEAEILE</sequence>
<proteinExistence type="predicted"/>
<evidence type="ECO:0000256" key="1">
    <source>
        <dbReference type="SAM" id="MobiDB-lite"/>
    </source>
</evidence>
<keyword evidence="2" id="KW-1133">Transmembrane helix</keyword>
<feature type="region of interest" description="Disordered" evidence="1">
    <location>
        <begin position="200"/>
        <end position="225"/>
    </location>
</feature>
<evidence type="ECO:0000313" key="3">
    <source>
        <dbReference type="EMBL" id="PIR98411.1"/>
    </source>
</evidence>
<name>A0A2H0VH56_9BACT</name>
<dbReference type="EMBL" id="PFAG01000016">
    <property type="protein sequence ID" value="PIR98411.1"/>
    <property type="molecule type" value="Genomic_DNA"/>
</dbReference>
<feature type="compositionally biased region" description="Polar residues" evidence="1">
    <location>
        <begin position="115"/>
        <end position="138"/>
    </location>
</feature>
<feature type="transmembrane region" description="Helical" evidence="2">
    <location>
        <begin position="157"/>
        <end position="179"/>
    </location>
</feature>